<dbReference type="AlphaFoldDB" id="A0A6J7DRF4"/>
<reference evidence="1" key="1">
    <citation type="submission" date="2020-05" db="EMBL/GenBank/DDBJ databases">
        <authorList>
            <person name="Chiriac C."/>
            <person name="Salcher M."/>
            <person name="Ghai R."/>
            <person name="Kavagutti S V."/>
        </authorList>
    </citation>
    <scope>NUCLEOTIDE SEQUENCE</scope>
</reference>
<dbReference type="EMBL" id="CAFBLV010000133">
    <property type="protein sequence ID" value="CAB4873137.1"/>
    <property type="molecule type" value="Genomic_DNA"/>
</dbReference>
<sequence>MLVISDDICEVGCQSCDGVLVQDVRTGCYWGIQKQLRAVGSAVTKHDWSLWAQVQVIQRHA</sequence>
<evidence type="ECO:0000313" key="1">
    <source>
        <dbReference type="EMBL" id="CAB4873137.1"/>
    </source>
</evidence>
<accession>A0A6J7DRF4</accession>
<organism evidence="1">
    <name type="scientific">freshwater metagenome</name>
    <dbReference type="NCBI Taxonomy" id="449393"/>
    <lineage>
        <taxon>unclassified sequences</taxon>
        <taxon>metagenomes</taxon>
        <taxon>ecological metagenomes</taxon>
    </lineage>
</organism>
<gene>
    <name evidence="1" type="ORF">UFOPK3425_00750</name>
</gene>
<proteinExistence type="predicted"/>
<protein>
    <submittedName>
        <fullName evidence="1">Unannotated protein</fullName>
    </submittedName>
</protein>
<name>A0A6J7DRF4_9ZZZZ</name>